<evidence type="ECO:0000259" key="1">
    <source>
        <dbReference type="Pfam" id="PF26217"/>
    </source>
</evidence>
<keyword evidence="3" id="KW-1185">Reference proteome</keyword>
<accession>A0A9J6GMJ4</accession>
<dbReference type="AlphaFoldDB" id="A0A9J6GMJ4"/>
<dbReference type="VEuPathDB" id="VectorBase:HLOH_063042"/>
<sequence length="310" mass="34926">MKIEGAMTLHYGDGDFVYEVASSGDSLPTRFDDLLRSEWSAAMAAGHFWYKLDKLETRILPGKYHFVAQLNTKRAQERRKPQHVSSVCMPFDGSLFNFTKLKEAEMLFSIDSDIIVCSPISQAKHWVVINVSPLEYCNSLLVPSLEDCLPQILTAESLTLAIDTVLLSSSSNFRLGFNSLGGFASVNHHHFHIYYLDQRLFVETAKVGHLWSQCYELVDYPAKGFAFQVTKGNKESVVRDVMVLVEMLLKSSTAHNLFITRGTSFDTRDSASGRQAVRVYLWARQSCYGAKDESALTLHCASWRSPTNDE</sequence>
<dbReference type="GO" id="GO:0005737">
    <property type="term" value="C:cytoplasm"/>
    <property type="evidence" value="ECO:0007669"/>
    <property type="project" value="UniProtKB-SubCell"/>
</dbReference>
<dbReference type="EMBL" id="JABSTR010000007">
    <property type="protein sequence ID" value="KAH9376081.1"/>
    <property type="molecule type" value="Genomic_DNA"/>
</dbReference>
<dbReference type="GO" id="GO:0006006">
    <property type="term" value="P:glucose metabolic process"/>
    <property type="evidence" value="ECO:0007669"/>
    <property type="project" value="TreeGrafter"/>
</dbReference>
<proteinExistence type="predicted"/>
<organism evidence="2 3">
    <name type="scientific">Haemaphysalis longicornis</name>
    <name type="common">Bush tick</name>
    <dbReference type="NCBI Taxonomy" id="44386"/>
    <lineage>
        <taxon>Eukaryota</taxon>
        <taxon>Metazoa</taxon>
        <taxon>Ecdysozoa</taxon>
        <taxon>Arthropoda</taxon>
        <taxon>Chelicerata</taxon>
        <taxon>Arachnida</taxon>
        <taxon>Acari</taxon>
        <taxon>Parasitiformes</taxon>
        <taxon>Ixodida</taxon>
        <taxon>Ixodoidea</taxon>
        <taxon>Ixodidae</taxon>
        <taxon>Haemaphysalinae</taxon>
        <taxon>Haemaphysalis</taxon>
    </lineage>
</organism>
<dbReference type="OMA" id="LEVMMTI"/>
<dbReference type="Pfam" id="PF26217">
    <property type="entry name" value="GDPGP1_N"/>
    <property type="match status" value="1"/>
</dbReference>
<feature type="domain" description="GDPGP1-like N-terminal" evidence="1">
    <location>
        <begin position="30"/>
        <end position="194"/>
    </location>
</feature>
<evidence type="ECO:0000313" key="2">
    <source>
        <dbReference type="EMBL" id="KAH9376081.1"/>
    </source>
</evidence>
<dbReference type="Proteomes" id="UP000821853">
    <property type="component" value="Chromosome 5"/>
</dbReference>
<dbReference type="GO" id="GO:0080048">
    <property type="term" value="F:GDP-D-glucose phosphorylase activity"/>
    <property type="evidence" value="ECO:0007669"/>
    <property type="project" value="UniProtKB-EC"/>
</dbReference>
<dbReference type="GO" id="GO:0016787">
    <property type="term" value="F:hydrolase activity"/>
    <property type="evidence" value="ECO:0007669"/>
    <property type="project" value="UniProtKB-KW"/>
</dbReference>
<dbReference type="PANTHER" id="PTHR20884:SF8">
    <property type="entry name" value="GDP-D-GLUCOSE PHOSPHORYLASE 1"/>
    <property type="match status" value="1"/>
</dbReference>
<dbReference type="InterPro" id="IPR026506">
    <property type="entry name" value="GDPGP"/>
</dbReference>
<evidence type="ECO:0000313" key="3">
    <source>
        <dbReference type="Proteomes" id="UP000821853"/>
    </source>
</evidence>
<dbReference type="PANTHER" id="PTHR20884">
    <property type="entry name" value="GDP-D-GLUCOSE PHOSPHORYLASE 1"/>
    <property type="match status" value="1"/>
</dbReference>
<gene>
    <name evidence="2" type="ORF">HPB48_012284</name>
</gene>
<reference evidence="2 3" key="1">
    <citation type="journal article" date="2020" name="Cell">
        <title>Large-Scale Comparative Analyses of Tick Genomes Elucidate Their Genetic Diversity and Vector Capacities.</title>
        <authorList>
            <consortium name="Tick Genome and Microbiome Consortium (TIGMIC)"/>
            <person name="Jia N."/>
            <person name="Wang J."/>
            <person name="Shi W."/>
            <person name="Du L."/>
            <person name="Sun Y."/>
            <person name="Zhan W."/>
            <person name="Jiang J.F."/>
            <person name="Wang Q."/>
            <person name="Zhang B."/>
            <person name="Ji P."/>
            <person name="Bell-Sakyi L."/>
            <person name="Cui X.M."/>
            <person name="Yuan T.T."/>
            <person name="Jiang B.G."/>
            <person name="Yang W.F."/>
            <person name="Lam T.T."/>
            <person name="Chang Q.C."/>
            <person name="Ding S.J."/>
            <person name="Wang X.J."/>
            <person name="Zhu J.G."/>
            <person name="Ruan X.D."/>
            <person name="Zhao L."/>
            <person name="Wei J.T."/>
            <person name="Ye R.Z."/>
            <person name="Que T.C."/>
            <person name="Du C.H."/>
            <person name="Zhou Y.H."/>
            <person name="Cheng J.X."/>
            <person name="Dai P.F."/>
            <person name="Guo W.B."/>
            <person name="Han X.H."/>
            <person name="Huang E.J."/>
            <person name="Li L.F."/>
            <person name="Wei W."/>
            <person name="Gao Y.C."/>
            <person name="Liu J.Z."/>
            <person name="Shao H.Z."/>
            <person name="Wang X."/>
            <person name="Wang C.C."/>
            <person name="Yang T.C."/>
            <person name="Huo Q.B."/>
            <person name="Li W."/>
            <person name="Chen H.Y."/>
            <person name="Chen S.E."/>
            <person name="Zhou L.G."/>
            <person name="Ni X.B."/>
            <person name="Tian J.H."/>
            <person name="Sheng Y."/>
            <person name="Liu T."/>
            <person name="Pan Y.S."/>
            <person name="Xia L.Y."/>
            <person name="Li J."/>
            <person name="Zhao F."/>
            <person name="Cao W.C."/>
        </authorList>
    </citation>
    <scope>NUCLEOTIDE SEQUENCE [LARGE SCALE GENOMIC DNA]</scope>
    <source>
        <strain evidence="2">HaeL-2018</strain>
    </source>
</reference>
<dbReference type="OrthoDB" id="417175at2759"/>
<dbReference type="InterPro" id="IPR058866">
    <property type="entry name" value="GDPGP1_N"/>
</dbReference>
<protein>
    <recommendedName>
        <fullName evidence="1">GDPGP1-like N-terminal domain-containing protein</fullName>
    </recommendedName>
</protein>
<dbReference type="GO" id="GO:0000166">
    <property type="term" value="F:nucleotide binding"/>
    <property type="evidence" value="ECO:0007669"/>
    <property type="project" value="UniProtKB-KW"/>
</dbReference>
<dbReference type="GO" id="GO:0005085">
    <property type="term" value="F:guanyl-nucleotide exchange factor activity"/>
    <property type="evidence" value="ECO:0007669"/>
    <property type="project" value="UniProtKB-KW"/>
</dbReference>
<name>A0A9J6GMJ4_HAELO</name>
<comment type="caution">
    <text evidence="2">The sequence shown here is derived from an EMBL/GenBank/DDBJ whole genome shotgun (WGS) entry which is preliminary data.</text>
</comment>